<dbReference type="PANTHER" id="PTHR43744">
    <property type="entry name" value="ABC TRANSPORTER PERMEASE PROTEIN MG189-RELATED-RELATED"/>
    <property type="match status" value="1"/>
</dbReference>
<feature type="domain" description="ABC transmembrane type-1" evidence="8">
    <location>
        <begin position="75"/>
        <end position="279"/>
    </location>
</feature>
<evidence type="ECO:0000256" key="3">
    <source>
        <dbReference type="ARBA" id="ARBA00022475"/>
    </source>
</evidence>
<organism evidence="9 10">
    <name type="scientific">Paenibacillus solisilvae</name>
    <dbReference type="NCBI Taxonomy" id="2486751"/>
    <lineage>
        <taxon>Bacteria</taxon>
        <taxon>Bacillati</taxon>
        <taxon>Bacillota</taxon>
        <taxon>Bacilli</taxon>
        <taxon>Bacillales</taxon>
        <taxon>Paenibacillaceae</taxon>
        <taxon>Paenibacillus</taxon>
    </lineage>
</organism>
<keyword evidence="6 7" id="KW-0472">Membrane</keyword>
<sequence length="297" mass="33232">MWQHPTMGRKVFLTINSVFLLLVALLCLVPIVNILAVSFSSSAAAATGKVGLWPMDFTFSSYKFVAGRHEFFTSFFVSLRRVLIGVPLNMILTILIAYPLSKEAAKFRLRSVFVWFFLITILFSGGLIPWYMTAKQTGLLDTIWALILPGAVPVFNVILLLNFFRELPKELEEAAFIDGAGHWTTLWKVFVPISVPAIATLTLFCMVGHWNSWFDGLILMNKLQNYPLQSYLQSVIVKFDATLLSSGSADQYKLLSQISNKTTKAAQIFIASLPILIVYPFLQRFFISGIVLGSVKG</sequence>
<evidence type="ECO:0000256" key="4">
    <source>
        <dbReference type="ARBA" id="ARBA00022692"/>
    </source>
</evidence>
<feature type="transmembrane region" description="Helical" evidence="7">
    <location>
        <begin position="265"/>
        <end position="282"/>
    </location>
</feature>
<evidence type="ECO:0000313" key="9">
    <source>
        <dbReference type="EMBL" id="MFC5651237.1"/>
    </source>
</evidence>
<dbReference type="RefSeq" id="WP_379189846.1">
    <property type="nucleotide sequence ID" value="NZ_JBHSOW010000070.1"/>
</dbReference>
<feature type="transmembrane region" description="Helical" evidence="7">
    <location>
        <begin position="143"/>
        <end position="164"/>
    </location>
</feature>
<keyword evidence="3" id="KW-1003">Cell membrane</keyword>
<evidence type="ECO:0000256" key="6">
    <source>
        <dbReference type="ARBA" id="ARBA00023136"/>
    </source>
</evidence>
<dbReference type="Pfam" id="PF00528">
    <property type="entry name" value="BPD_transp_1"/>
    <property type="match status" value="1"/>
</dbReference>
<dbReference type="EMBL" id="JBHSOW010000070">
    <property type="protein sequence ID" value="MFC5651237.1"/>
    <property type="molecule type" value="Genomic_DNA"/>
</dbReference>
<keyword evidence="5 7" id="KW-1133">Transmembrane helix</keyword>
<evidence type="ECO:0000256" key="7">
    <source>
        <dbReference type="RuleBase" id="RU363032"/>
    </source>
</evidence>
<accession>A0ABW0VZD5</accession>
<dbReference type="InterPro" id="IPR000515">
    <property type="entry name" value="MetI-like"/>
</dbReference>
<evidence type="ECO:0000259" key="8">
    <source>
        <dbReference type="PROSITE" id="PS50928"/>
    </source>
</evidence>
<keyword evidence="4 7" id="KW-0812">Transmembrane</keyword>
<dbReference type="InterPro" id="IPR035906">
    <property type="entry name" value="MetI-like_sf"/>
</dbReference>
<protein>
    <submittedName>
        <fullName evidence="9">Carbohydrate ABC transporter permease</fullName>
    </submittedName>
</protein>
<evidence type="ECO:0000256" key="5">
    <source>
        <dbReference type="ARBA" id="ARBA00022989"/>
    </source>
</evidence>
<evidence type="ECO:0000256" key="2">
    <source>
        <dbReference type="ARBA" id="ARBA00022448"/>
    </source>
</evidence>
<feature type="transmembrane region" description="Helical" evidence="7">
    <location>
        <begin position="185"/>
        <end position="210"/>
    </location>
</feature>
<dbReference type="CDD" id="cd06261">
    <property type="entry name" value="TM_PBP2"/>
    <property type="match status" value="1"/>
</dbReference>
<evidence type="ECO:0000256" key="1">
    <source>
        <dbReference type="ARBA" id="ARBA00004651"/>
    </source>
</evidence>
<dbReference type="PROSITE" id="PS50928">
    <property type="entry name" value="ABC_TM1"/>
    <property type="match status" value="1"/>
</dbReference>
<dbReference type="Gene3D" id="1.10.3720.10">
    <property type="entry name" value="MetI-like"/>
    <property type="match status" value="1"/>
</dbReference>
<feature type="transmembrane region" description="Helical" evidence="7">
    <location>
        <begin position="112"/>
        <end position="131"/>
    </location>
</feature>
<keyword evidence="10" id="KW-1185">Reference proteome</keyword>
<dbReference type="SUPFAM" id="SSF161098">
    <property type="entry name" value="MetI-like"/>
    <property type="match status" value="1"/>
</dbReference>
<proteinExistence type="inferred from homology"/>
<comment type="similarity">
    <text evidence="7">Belongs to the binding-protein-dependent transport system permease family.</text>
</comment>
<reference evidence="10" key="1">
    <citation type="journal article" date="2019" name="Int. J. Syst. Evol. Microbiol.">
        <title>The Global Catalogue of Microorganisms (GCM) 10K type strain sequencing project: providing services to taxonomists for standard genome sequencing and annotation.</title>
        <authorList>
            <consortium name="The Broad Institute Genomics Platform"/>
            <consortium name="The Broad Institute Genome Sequencing Center for Infectious Disease"/>
            <person name="Wu L."/>
            <person name="Ma J."/>
        </authorList>
    </citation>
    <scope>NUCLEOTIDE SEQUENCE [LARGE SCALE GENOMIC DNA]</scope>
    <source>
        <strain evidence="10">CGMCC 1.3240</strain>
    </source>
</reference>
<dbReference type="Proteomes" id="UP001596047">
    <property type="component" value="Unassembled WGS sequence"/>
</dbReference>
<evidence type="ECO:0000313" key="10">
    <source>
        <dbReference type="Proteomes" id="UP001596047"/>
    </source>
</evidence>
<feature type="transmembrane region" description="Helical" evidence="7">
    <location>
        <begin position="82"/>
        <end position="100"/>
    </location>
</feature>
<gene>
    <name evidence="9" type="ORF">ACFPYJ_19425</name>
</gene>
<name>A0ABW0VZD5_9BACL</name>
<dbReference type="PANTHER" id="PTHR43744:SF9">
    <property type="entry name" value="POLYGALACTURONAN_RHAMNOGALACTURONAN TRANSPORT SYSTEM PERMEASE PROTEIN YTCP"/>
    <property type="match status" value="1"/>
</dbReference>
<comment type="caution">
    <text evidence="9">The sequence shown here is derived from an EMBL/GenBank/DDBJ whole genome shotgun (WGS) entry which is preliminary data.</text>
</comment>
<keyword evidence="2 7" id="KW-0813">Transport</keyword>
<comment type="subcellular location">
    <subcellularLocation>
        <location evidence="1 7">Cell membrane</location>
        <topology evidence="1 7">Multi-pass membrane protein</topology>
    </subcellularLocation>
</comment>